<sequence>MLARRLDDELEDLKENPEWFGMALSAAIDALNNRCSGDPEADKVETWEACVTAMQIGHALFVAARATTPTIECEVNHDKHVFRSGTGPWAHAGNWLTAFWLSCVCRERQRTNDLCQVPVALLREAGGFEEYMYLWVEALQAYWLRQPELGDKLLAAVDATDPDALRPASRSAVLNLMYPPMNLLTQLVRGDHNKFNTELAKTVEWHKDYWTRDQERARDSDGLIALGPLAIACLARDSGFTIDVESPYLPECLLDGSRHGEFPT</sequence>
<name>A0A9X1PYS5_STRM4</name>
<gene>
    <name evidence="1" type="ORF">L0P92_21070</name>
</gene>
<accession>A0A9X1PYS5</accession>
<proteinExistence type="predicted"/>
<evidence type="ECO:0000313" key="1">
    <source>
        <dbReference type="EMBL" id="MCF1596040.1"/>
    </source>
</evidence>
<reference evidence="1" key="1">
    <citation type="submission" date="2022-01" db="EMBL/GenBank/DDBJ databases">
        <title>Draft Genome Sequences of Seven Type Strains of the Genus Streptomyces.</title>
        <authorList>
            <person name="Aziz S."/>
            <person name="Coretto E."/>
            <person name="Chronakova A."/>
            <person name="Sproer C."/>
            <person name="Huber K."/>
            <person name="Nouioui I."/>
            <person name="Gross H."/>
        </authorList>
    </citation>
    <scope>NUCLEOTIDE SEQUENCE</scope>
    <source>
        <strain evidence="1">DSM 103493</strain>
    </source>
</reference>
<keyword evidence="2" id="KW-1185">Reference proteome</keyword>
<dbReference type="EMBL" id="JAKEIP010000086">
    <property type="protein sequence ID" value="MCF1596040.1"/>
    <property type="molecule type" value="Genomic_DNA"/>
</dbReference>
<dbReference type="InterPro" id="IPR029074">
    <property type="entry name" value="Imm49"/>
</dbReference>
<dbReference type="AlphaFoldDB" id="A0A9X1PYS5"/>
<evidence type="ECO:0000313" key="2">
    <source>
        <dbReference type="Proteomes" id="UP001139384"/>
    </source>
</evidence>
<dbReference type="Proteomes" id="UP001139384">
    <property type="component" value="Unassembled WGS sequence"/>
</dbReference>
<dbReference type="Pfam" id="PF15575">
    <property type="entry name" value="Imm49"/>
    <property type="match status" value="1"/>
</dbReference>
<comment type="caution">
    <text evidence="1">The sequence shown here is derived from an EMBL/GenBank/DDBJ whole genome shotgun (WGS) entry which is preliminary data.</text>
</comment>
<organism evidence="1 2">
    <name type="scientific">Streptomyces muensis</name>
    <dbReference type="NCBI Taxonomy" id="1077944"/>
    <lineage>
        <taxon>Bacteria</taxon>
        <taxon>Bacillati</taxon>
        <taxon>Actinomycetota</taxon>
        <taxon>Actinomycetes</taxon>
        <taxon>Kitasatosporales</taxon>
        <taxon>Streptomycetaceae</taxon>
        <taxon>Streptomyces</taxon>
    </lineage>
</organism>
<dbReference type="RefSeq" id="WP_234764354.1">
    <property type="nucleotide sequence ID" value="NZ_JAKEIP010000086.1"/>
</dbReference>
<protein>
    <submittedName>
        <fullName evidence="1">Immunity 49 family protein</fullName>
    </submittedName>
</protein>